<dbReference type="EMBL" id="MEWU01000012">
    <property type="protein sequence ID" value="OGC83702.1"/>
    <property type="molecule type" value="Genomic_DNA"/>
</dbReference>
<name>A0A1F4XPS2_9BACT</name>
<evidence type="ECO:0000313" key="2">
    <source>
        <dbReference type="EMBL" id="OGC83702.1"/>
    </source>
</evidence>
<feature type="transmembrane region" description="Helical" evidence="1">
    <location>
        <begin position="40"/>
        <end position="58"/>
    </location>
</feature>
<feature type="transmembrane region" description="Helical" evidence="1">
    <location>
        <begin position="12"/>
        <end position="34"/>
    </location>
</feature>
<reference evidence="2 3" key="1">
    <citation type="journal article" date="2016" name="Nat. Commun.">
        <title>Thousands of microbial genomes shed light on interconnected biogeochemical processes in an aquifer system.</title>
        <authorList>
            <person name="Anantharaman K."/>
            <person name="Brown C.T."/>
            <person name="Hug L.A."/>
            <person name="Sharon I."/>
            <person name="Castelle C.J."/>
            <person name="Probst A.J."/>
            <person name="Thomas B.C."/>
            <person name="Singh A."/>
            <person name="Wilkins M.J."/>
            <person name="Karaoz U."/>
            <person name="Brodie E.L."/>
            <person name="Williams K.H."/>
            <person name="Hubbard S.S."/>
            <person name="Banfield J.F."/>
        </authorList>
    </citation>
    <scope>NUCLEOTIDE SEQUENCE [LARGE SCALE GENOMIC DNA]</scope>
</reference>
<dbReference type="AlphaFoldDB" id="A0A1F4XPS2"/>
<proteinExistence type="predicted"/>
<feature type="transmembrane region" description="Helical" evidence="1">
    <location>
        <begin position="121"/>
        <end position="142"/>
    </location>
</feature>
<organism evidence="2 3">
    <name type="scientific">Candidatus Adlerbacteria bacterium RIFCSPHIGHO2_02_FULL_52_17</name>
    <dbReference type="NCBI Taxonomy" id="1797240"/>
    <lineage>
        <taxon>Bacteria</taxon>
        <taxon>Candidatus Adleribacteriota</taxon>
    </lineage>
</organism>
<keyword evidence="1" id="KW-1133">Transmembrane helix</keyword>
<feature type="transmembrane region" description="Helical" evidence="1">
    <location>
        <begin position="63"/>
        <end position="84"/>
    </location>
</feature>
<dbReference type="Proteomes" id="UP000177564">
    <property type="component" value="Unassembled WGS sequence"/>
</dbReference>
<sequence length="143" mass="15835">MKVRHWANTLQVLGICFFALGFISTVGIIGHWHFGQNVPRLFVAYAAMNILLGAGFFARERWLLVAVGLNVVAYAALYLLLWVLGGEIDLVRVAVSTAVAGGLCGLVYLNRQRLVATRSRILGASFFIIWILVYVYTFTSIVI</sequence>
<dbReference type="STRING" id="1797240.A3D68_01255"/>
<evidence type="ECO:0000256" key="1">
    <source>
        <dbReference type="SAM" id="Phobius"/>
    </source>
</evidence>
<protein>
    <submittedName>
        <fullName evidence="2">Uncharacterized protein</fullName>
    </submittedName>
</protein>
<accession>A0A1F4XPS2</accession>
<keyword evidence="1" id="KW-0812">Transmembrane</keyword>
<keyword evidence="1" id="KW-0472">Membrane</keyword>
<feature type="transmembrane region" description="Helical" evidence="1">
    <location>
        <begin position="90"/>
        <end position="109"/>
    </location>
</feature>
<comment type="caution">
    <text evidence="2">The sequence shown here is derived from an EMBL/GenBank/DDBJ whole genome shotgun (WGS) entry which is preliminary data.</text>
</comment>
<gene>
    <name evidence="2" type="ORF">A3D68_01255</name>
</gene>
<evidence type="ECO:0000313" key="3">
    <source>
        <dbReference type="Proteomes" id="UP000177564"/>
    </source>
</evidence>